<dbReference type="EMBL" id="JAACJO010000019">
    <property type="protein sequence ID" value="KAF5348552.1"/>
    <property type="molecule type" value="Genomic_DNA"/>
</dbReference>
<evidence type="ECO:0000259" key="1">
    <source>
        <dbReference type="Pfam" id="PF00011"/>
    </source>
</evidence>
<gene>
    <name evidence="2" type="ORF">D9756_009635</name>
</gene>
<dbReference type="SUPFAM" id="SSF49764">
    <property type="entry name" value="HSP20-like chaperones"/>
    <property type="match status" value="1"/>
</dbReference>
<protein>
    <recommendedName>
        <fullName evidence="1">SHSP domain-containing protein</fullName>
    </recommendedName>
</protein>
<accession>A0A8H5FTW1</accession>
<dbReference type="InterPro" id="IPR008978">
    <property type="entry name" value="HSP20-like_chaperone"/>
</dbReference>
<comment type="caution">
    <text evidence="2">The sequence shown here is derived from an EMBL/GenBank/DDBJ whole genome shotgun (WGS) entry which is preliminary data.</text>
</comment>
<dbReference type="AlphaFoldDB" id="A0A8H5FTW1"/>
<name>A0A8H5FTW1_9AGAR</name>
<sequence length="174" mass="18912">MSGYQATGTSSNPILGSPRPTSWRAWASTIIVFGTVKSSSSHFEPIRSEHSLYPMTFSTPHPTTLAASSGWTDPHKNNEASLVSASFELSGVKKEDTQLEIYNGLLTIQAGTKASTRHRERERERAGMQLVNVGLKVFAVAEDEDIRVTMADVVLTAALPKTSPEQGPRKITIV</sequence>
<proteinExistence type="predicted"/>
<feature type="domain" description="SHSP" evidence="1">
    <location>
        <begin position="84"/>
        <end position="173"/>
    </location>
</feature>
<dbReference type="Gene3D" id="2.60.40.790">
    <property type="match status" value="1"/>
</dbReference>
<dbReference type="Pfam" id="PF00011">
    <property type="entry name" value="HSP20"/>
    <property type="match status" value="1"/>
</dbReference>
<evidence type="ECO:0000313" key="2">
    <source>
        <dbReference type="EMBL" id="KAF5348552.1"/>
    </source>
</evidence>
<organism evidence="2 3">
    <name type="scientific">Leucocoprinus leucothites</name>
    <dbReference type="NCBI Taxonomy" id="201217"/>
    <lineage>
        <taxon>Eukaryota</taxon>
        <taxon>Fungi</taxon>
        <taxon>Dikarya</taxon>
        <taxon>Basidiomycota</taxon>
        <taxon>Agaricomycotina</taxon>
        <taxon>Agaricomycetes</taxon>
        <taxon>Agaricomycetidae</taxon>
        <taxon>Agaricales</taxon>
        <taxon>Agaricineae</taxon>
        <taxon>Agaricaceae</taxon>
        <taxon>Leucocoprinus</taxon>
    </lineage>
</organism>
<dbReference type="InterPro" id="IPR002068">
    <property type="entry name" value="A-crystallin/Hsp20_dom"/>
</dbReference>
<reference evidence="2 3" key="1">
    <citation type="journal article" date="2020" name="ISME J.">
        <title>Uncovering the hidden diversity of litter-decomposition mechanisms in mushroom-forming fungi.</title>
        <authorList>
            <person name="Floudas D."/>
            <person name="Bentzer J."/>
            <person name="Ahren D."/>
            <person name="Johansson T."/>
            <person name="Persson P."/>
            <person name="Tunlid A."/>
        </authorList>
    </citation>
    <scope>NUCLEOTIDE SEQUENCE [LARGE SCALE GENOMIC DNA]</scope>
    <source>
        <strain evidence="2 3">CBS 146.42</strain>
    </source>
</reference>
<dbReference type="Proteomes" id="UP000559027">
    <property type="component" value="Unassembled WGS sequence"/>
</dbReference>
<keyword evidence="3" id="KW-1185">Reference proteome</keyword>
<evidence type="ECO:0000313" key="3">
    <source>
        <dbReference type="Proteomes" id="UP000559027"/>
    </source>
</evidence>